<name>A0A0C2I318_9PSED</name>
<comment type="caution">
    <text evidence="2">The sequence shown here is derived from an EMBL/GenBank/DDBJ whole genome shotgun (WGS) entry which is preliminary data.</text>
</comment>
<organism evidence="2 3">
    <name type="scientific">Pseudomonas batumici</name>
    <dbReference type="NCBI Taxonomy" id="226910"/>
    <lineage>
        <taxon>Bacteria</taxon>
        <taxon>Pseudomonadati</taxon>
        <taxon>Pseudomonadota</taxon>
        <taxon>Gammaproteobacteria</taxon>
        <taxon>Pseudomonadales</taxon>
        <taxon>Pseudomonadaceae</taxon>
        <taxon>Pseudomonas</taxon>
    </lineage>
</organism>
<dbReference type="PATRIC" id="fig|226910.6.peg.2732"/>
<dbReference type="Pfam" id="PF12697">
    <property type="entry name" value="Abhydrolase_6"/>
    <property type="match status" value="1"/>
</dbReference>
<evidence type="ECO:0000313" key="3">
    <source>
        <dbReference type="Proteomes" id="UP000031535"/>
    </source>
</evidence>
<dbReference type="Gene3D" id="3.40.50.1820">
    <property type="entry name" value="alpha/beta hydrolase"/>
    <property type="match status" value="1"/>
</dbReference>
<reference evidence="2 3" key="1">
    <citation type="submission" date="2015-01" db="EMBL/GenBank/DDBJ databases">
        <title>Complete genome of Pseudomonas batumici UCM B-321 producer of the batumin antibiotic with strong antistaphilococcal and potential anticancer activity.</title>
        <authorList>
            <person name="Klochko V.V."/>
            <person name="Zelena L.B."/>
            <person name="Elena K.A."/>
            <person name="Reva O.N."/>
        </authorList>
    </citation>
    <scope>NUCLEOTIDE SEQUENCE [LARGE SCALE GENOMIC DNA]</scope>
    <source>
        <strain evidence="2 3">UCM B-321</strain>
    </source>
</reference>
<accession>A0A0C2I318</accession>
<evidence type="ECO:0000313" key="2">
    <source>
        <dbReference type="EMBL" id="KIH83616.1"/>
    </source>
</evidence>
<dbReference type="SUPFAM" id="SSF53474">
    <property type="entry name" value="alpha/beta-Hydrolases"/>
    <property type="match status" value="1"/>
</dbReference>
<proteinExistence type="predicted"/>
<dbReference type="InterPro" id="IPR000073">
    <property type="entry name" value="AB_hydrolase_1"/>
</dbReference>
<dbReference type="STRING" id="226910.UCMB321_2742"/>
<dbReference type="InterPro" id="IPR029058">
    <property type="entry name" value="AB_hydrolase_fold"/>
</dbReference>
<gene>
    <name evidence="2" type="ORF">UCMB321_2742</name>
</gene>
<dbReference type="Proteomes" id="UP000031535">
    <property type="component" value="Unassembled WGS sequence"/>
</dbReference>
<feature type="domain" description="AB hydrolase-1" evidence="1">
    <location>
        <begin position="11"/>
        <end position="210"/>
    </location>
</feature>
<sequence length="220" mass="25896">MEPFDTWCAERSYDCYRYDQFACRDRDGFQIDSEQLFAILVEELYRHVSKLKDRDLLIVAHSFGAVLLCEIFQRYEFSQQRIKIVLSGFCPEREEFLQINQKRLESYAREGDERHAENRFFDAHICGKRFMTPEQFQALQVRPMGNVSLRASYLELLGVIRCPVLITYGSEDICSDYQVAKTSEHLVDFRVARFSGAAHYPFIEQTQAYFQELDRFMGIG</sequence>
<evidence type="ECO:0000259" key="1">
    <source>
        <dbReference type="Pfam" id="PF12697"/>
    </source>
</evidence>
<protein>
    <recommendedName>
        <fullName evidence="1">AB hydrolase-1 domain-containing protein</fullName>
    </recommendedName>
</protein>
<dbReference type="AlphaFoldDB" id="A0A0C2I318"/>
<keyword evidence="3" id="KW-1185">Reference proteome</keyword>
<dbReference type="EMBL" id="JXDG01000035">
    <property type="protein sequence ID" value="KIH83616.1"/>
    <property type="molecule type" value="Genomic_DNA"/>
</dbReference>